<evidence type="ECO:0000313" key="10">
    <source>
        <dbReference type="Proteomes" id="UP001303046"/>
    </source>
</evidence>
<dbReference type="EMBL" id="JAVFWL010000006">
    <property type="protein sequence ID" value="KAK6766341.1"/>
    <property type="molecule type" value="Genomic_DNA"/>
</dbReference>
<keyword evidence="3" id="KW-0488">Methylation</keyword>
<dbReference type="PROSITE" id="PS51421">
    <property type="entry name" value="RAS"/>
    <property type="match status" value="1"/>
</dbReference>
<dbReference type="PROSITE" id="PS51419">
    <property type="entry name" value="RAB"/>
    <property type="match status" value="1"/>
</dbReference>
<dbReference type="NCBIfam" id="TIGR00231">
    <property type="entry name" value="small_GTP"/>
    <property type="match status" value="1"/>
</dbReference>
<name>A0ABR1EUM8_NECAM</name>
<feature type="compositionally biased region" description="Low complexity" evidence="8">
    <location>
        <begin position="1"/>
        <end position="19"/>
    </location>
</feature>
<keyword evidence="6" id="KW-0449">Lipoprotein</keyword>
<keyword evidence="2" id="KW-1003">Cell membrane</keyword>
<evidence type="ECO:0000256" key="3">
    <source>
        <dbReference type="ARBA" id="ARBA00022481"/>
    </source>
</evidence>
<comment type="subcellular location">
    <subcellularLocation>
        <location evidence="1">Cell membrane</location>
        <topology evidence="1">Lipid-anchor</topology>
    </subcellularLocation>
</comment>
<keyword evidence="5" id="KW-0472">Membrane</keyword>
<organism evidence="9 10">
    <name type="scientific">Necator americanus</name>
    <name type="common">Human hookworm</name>
    <dbReference type="NCBI Taxonomy" id="51031"/>
    <lineage>
        <taxon>Eukaryota</taxon>
        <taxon>Metazoa</taxon>
        <taxon>Ecdysozoa</taxon>
        <taxon>Nematoda</taxon>
        <taxon>Chromadorea</taxon>
        <taxon>Rhabditida</taxon>
        <taxon>Rhabditina</taxon>
        <taxon>Rhabditomorpha</taxon>
        <taxon>Strongyloidea</taxon>
        <taxon>Ancylostomatidae</taxon>
        <taxon>Bunostominae</taxon>
        <taxon>Necator</taxon>
    </lineage>
</organism>
<dbReference type="PANTHER" id="PTHR46149:SF3">
    <property type="entry name" value="MIP08469P"/>
    <property type="match status" value="1"/>
</dbReference>
<dbReference type="SUPFAM" id="SSF52540">
    <property type="entry name" value="P-loop containing nucleoside triphosphate hydrolases"/>
    <property type="match status" value="1"/>
</dbReference>
<reference evidence="9 10" key="1">
    <citation type="submission" date="2023-08" db="EMBL/GenBank/DDBJ databases">
        <title>A Necator americanus chromosomal reference genome.</title>
        <authorList>
            <person name="Ilik V."/>
            <person name="Petrzelkova K.J."/>
            <person name="Pardy F."/>
            <person name="Fuh T."/>
            <person name="Niatou-Singa F.S."/>
            <person name="Gouil Q."/>
            <person name="Baker L."/>
            <person name="Ritchie M.E."/>
            <person name="Jex A.R."/>
            <person name="Gazzola D."/>
            <person name="Li H."/>
            <person name="Toshio Fujiwara R."/>
            <person name="Zhan B."/>
            <person name="Aroian R.V."/>
            <person name="Pafco B."/>
            <person name="Schwarz E.M."/>
        </authorList>
    </citation>
    <scope>NUCLEOTIDE SEQUENCE [LARGE SCALE GENOMIC DNA]</scope>
    <source>
        <strain evidence="9 10">Aroian</strain>
        <tissue evidence="9">Whole animal</tissue>
    </source>
</reference>
<dbReference type="InterPro" id="IPR052236">
    <property type="entry name" value="Small_GTPase_RasD"/>
</dbReference>
<dbReference type="PANTHER" id="PTHR46149">
    <property type="entry name" value="MIP08469P"/>
    <property type="match status" value="1"/>
</dbReference>
<dbReference type="SMART" id="SM00175">
    <property type="entry name" value="RAB"/>
    <property type="match status" value="1"/>
</dbReference>
<evidence type="ECO:0000256" key="2">
    <source>
        <dbReference type="ARBA" id="ARBA00022475"/>
    </source>
</evidence>
<evidence type="ECO:0000256" key="5">
    <source>
        <dbReference type="ARBA" id="ARBA00023136"/>
    </source>
</evidence>
<sequence length="323" mass="36247">MSVLQRRSGGGSRLCRLPSKSQELNEGGMSCPSSPAVKKISKVLLGLLLPWEATAFRLVVVGAARTGKSSLVGRFLDADFEDRYIPTIENFYRKLYKIKSEVYQLDIIDCSGNDPFPAARKLSYISGDMFLLVSSVDNADSVAHMLDIRQQISDCKASRGAAGGGDTPCVFVLNKADLPEHRWQTTEKEVGEQIEQVTGSQDAFVVCSAANNLNIDKAFAKLFTLNKCPKHMNPEVHKMLRNELSADVETGRRHILRRMRSRFSREQEDSLVTYTDLNARRPSLRTDLLINRAKTSVIHQRFNINEQSPQRVRRQEGGRCVIM</sequence>
<protein>
    <recommendedName>
        <fullName evidence="11">Ras family protein</fullName>
    </recommendedName>
</protein>
<evidence type="ECO:0000313" key="9">
    <source>
        <dbReference type="EMBL" id="KAK6766341.1"/>
    </source>
</evidence>
<dbReference type="InterPro" id="IPR001806">
    <property type="entry name" value="Small_GTPase"/>
</dbReference>
<comment type="similarity">
    <text evidence="7">Belongs to the small GTPase superfamily. RasD family.</text>
</comment>
<evidence type="ECO:0000256" key="8">
    <source>
        <dbReference type="SAM" id="MobiDB-lite"/>
    </source>
</evidence>
<dbReference type="Proteomes" id="UP001303046">
    <property type="component" value="Unassembled WGS sequence"/>
</dbReference>
<evidence type="ECO:0008006" key="11">
    <source>
        <dbReference type="Google" id="ProtNLM"/>
    </source>
</evidence>
<feature type="region of interest" description="Disordered" evidence="8">
    <location>
        <begin position="1"/>
        <end position="30"/>
    </location>
</feature>
<evidence type="ECO:0000256" key="7">
    <source>
        <dbReference type="ARBA" id="ARBA00038061"/>
    </source>
</evidence>
<dbReference type="PRINTS" id="PR00449">
    <property type="entry name" value="RASTRNSFRMNG"/>
</dbReference>
<evidence type="ECO:0000256" key="4">
    <source>
        <dbReference type="ARBA" id="ARBA00023134"/>
    </source>
</evidence>
<dbReference type="SMART" id="SM00173">
    <property type="entry name" value="RAS"/>
    <property type="match status" value="1"/>
</dbReference>
<dbReference type="Pfam" id="PF00071">
    <property type="entry name" value="Ras"/>
    <property type="match status" value="1"/>
</dbReference>
<keyword evidence="10" id="KW-1185">Reference proteome</keyword>
<keyword evidence="4" id="KW-0342">GTP-binding</keyword>
<accession>A0ABR1EUM8</accession>
<dbReference type="InterPro" id="IPR005225">
    <property type="entry name" value="Small_GTP-bd"/>
</dbReference>
<keyword evidence="4" id="KW-0547">Nucleotide-binding</keyword>
<comment type="caution">
    <text evidence="9">The sequence shown here is derived from an EMBL/GenBank/DDBJ whole genome shotgun (WGS) entry which is preliminary data.</text>
</comment>
<dbReference type="InterPro" id="IPR027417">
    <property type="entry name" value="P-loop_NTPase"/>
</dbReference>
<dbReference type="SMART" id="SM00174">
    <property type="entry name" value="RHO"/>
    <property type="match status" value="1"/>
</dbReference>
<evidence type="ECO:0000256" key="1">
    <source>
        <dbReference type="ARBA" id="ARBA00004193"/>
    </source>
</evidence>
<gene>
    <name evidence="9" type="primary">Necator_chrX.g26108</name>
    <name evidence="9" type="ORF">RB195_025942</name>
</gene>
<proteinExistence type="inferred from homology"/>
<dbReference type="Gene3D" id="3.40.50.300">
    <property type="entry name" value="P-loop containing nucleotide triphosphate hydrolases"/>
    <property type="match status" value="1"/>
</dbReference>
<evidence type="ECO:0000256" key="6">
    <source>
        <dbReference type="ARBA" id="ARBA00023288"/>
    </source>
</evidence>